<accession>A0A2R6A7P3</accession>
<dbReference type="Proteomes" id="UP000240880">
    <property type="component" value="Unassembled WGS sequence"/>
</dbReference>
<comment type="caution">
    <text evidence="1">The sequence shown here is derived from an EMBL/GenBank/DDBJ whole genome shotgun (WGS) entry which is preliminary data.</text>
</comment>
<name>A0A2R6A7P3_9ARCH</name>
<sequence length="60" mass="6855">MTCYSAPTYSSALGPYNFLSLTFGEVKTKLYPLSNDGFPQEHRLCFNLMTSDQKSLRKQK</sequence>
<evidence type="ECO:0000313" key="1">
    <source>
        <dbReference type="EMBL" id="PSN82367.1"/>
    </source>
</evidence>
<evidence type="ECO:0000313" key="2">
    <source>
        <dbReference type="Proteomes" id="UP000240880"/>
    </source>
</evidence>
<protein>
    <submittedName>
        <fullName evidence="1">Uncharacterized protein</fullName>
    </submittedName>
</protein>
<gene>
    <name evidence="1" type="ORF">B9Q01_08230</name>
</gene>
<dbReference type="AlphaFoldDB" id="A0A2R6A7P3"/>
<organism evidence="1 2">
    <name type="scientific">Candidatus Marsarchaeota G1 archaeon OSP_D</name>
    <dbReference type="NCBI Taxonomy" id="1978155"/>
    <lineage>
        <taxon>Archaea</taxon>
        <taxon>Candidatus Marsarchaeota</taxon>
        <taxon>Candidatus Marsarchaeota group 1</taxon>
    </lineage>
</organism>
<proteinExistence type="predicted"/>
<reference evidence="1 2" key="1">
    <citation type="submission" date="2017-04" db="EMBL/GenBank/DDBJ databases">
        <title>Novel microbial lineages endemic to geothermal iron-oxide mats fill important gaps in the evolutionary history of Archaea.</title>
        <authorList>
            <person name="Jay Z.J."/>
            <person name="Beam J.P."/>
            <person name="Dlakic M."/>
            <person name="Rusch D.B."/>
            <person name="Kozubal M.A."/>
            <person name="Inskeep W.P."/>
        </authorList>
    </citation>
    <scope>NUCLEOTIDE SEQUENCE [LARGE SCALE GENOMIC DNA]</scope>
    <source>
        <strain evidence="1">OSP_D</strain>
    </source>
</reference>
<dbReference type="EMBL" id="NEXC01000079">
    <property type="protein sequence ID" value="PSN82367.1"/>
    <property type="molecule type" value="Genomic_DNA"/>
</dbReference>